<dbReference type="Proteomes" id="UP000670527">
    <property type="component" value="Unassembled WGS sequence"/>
</dbReference>
<gene>
    <name evidence="1" type="ORF">J4D97_20120</name>
</gene>
<name>A0ABS3TH30_9BACT</name>
<protein>
    <recommendedName>
        <fullName evidence="3">Cold shock domain-containing protein</fullName>
    </recommendedName>
</protein>
<accession>A0ABS3TH30</accession>
<proteinExistence type="predicted"/>
<evidence type="ECO:0008006" key="3">
    <source>
        <dbReference type="Google" id="ProtNLM"/>
    </source>
</evidence>
<organism evidence="1 2">
    <name type="scientific">Hymenobacter defluvii</name>
    <dbReference type="NCBI Taxonomy" id="2054411"/>
    <lineage>
        <taxon>Bacteria</taxon>
        <taxon>Pseudomonadati</taxon>
        <taxon>Bacteroidota</taxon>
        <taxon>Cytophagia</taxon>
        <taxon>Cytophagales</taxon>
        <taxon>Hymenobacteraceae</taxon>
        <taxon>Hymenobacter</taxon>
    </lineage>
</organism>
<dbReference type="RefSeq" id="WP_208309132.1">
    <property type="nucleotide sequence ID" value="NZ_JAGETX010000021.1"/>
</dbReference>
<dbReference type="EMBL" id="JAGETX010000021">
    <property type="protein sequence ID" value="MBO3272967.1"/>
    <property type="molecule type" value="Genomic_DNA"/>
</dbReference>
<reference evidence="1 2" key="1">
    <citation type="submission" date="2021-03" db="EMBL/GenBank/DDBJ databases">
        <authorList>
            <person name="Kim M.K."/>
        </authorList>
    </citation>
    <scope>NUCLEOTIDE SEQUENCE [LARGE SCALE GENOMIC DNA]</scope>
    <source>
        <strain evidence="1 2">BT507</strain>
    </source>
</reference>
<evidence type="ECO:0000313" key="2">
    <source>
        <dbReference type="Proteomes" id="UP000670527"/>
    </source>
</evidence>
<comment type="caution">
    <text evidence="1">The sequence shown here is derived from an EMBL/GenBank/DDBJ whole genome shotgun (WGS) entry which is preliminary data.</text>
</comment>
<keyword evidence="2" id="KW-1185">Reference proteome</keyword>
<evidence type="ECO:0000313" key="1">
    <source>
        <dbReference type="EMBL" id="MBO3272967.1"/>
    </source>
</evidence>
<sequence length="1202" mass="136714">MLTGVVFFMKQLDGSLPRWLGYIYCPVLKCIFFVNEQRMFKGSAQPELGAAVDFREGATQEGKEFAAANSVRESTTTYSLDEPLVPLEVVAAIYRLPSQVIRAKLNSKSLAICGKTGETLLAIIQINALADWQPISMSAKQNRSERSVPPDNSLRFGQLVRHEFDRGFGFVKEQGKGKSEVFAHVKNLRFEPKINEWLVFAVGSDGRASWAQRPAQALPWLRKSYTTFSVAALDELFQLGDQQLADEVLNFRIERLLASKDDTHIPNGEALLQKVQRFLPQKLNYAYERLITDLESIGKLRLWVQFGNTADAPSFVATLNDVYRNTLNLQAAEMPRNEMLSLLDLSKGQANAKAIIQAWWPAQKIERIPDEERIEVVSSLFKWLREWHGFLSACDLTPSGRITCLERWRILSNMLRTHFAVVGGVTLGAAIYEATGVLLPVLELIREKVEQLPKKALLDLVRDGGEAGYLALAVALRRLGKIDTEATYESLREWLSRIKPLQTDNPGWMRAVMVAVDEACSSVYRLNLWNAGFLPDLDWREITGCLEIESARIVAFDGNNKDSLRLAAAHRVIDLELLDSSTAYSYVFTFLHQLSGKSSVNPHVIWNPNGWNWQKAPLNQASFAALVRSILDRGDTRLQHYLWKAGVIETPAFDRIYNAINFYADGFDRSGDTTAWEPAYELIRSLNEFQRLAFLDWMLEWNHISEVAGWSSKLLHKWLNGLPGAVKEQEIWTRLLAALTTPALLKLWLADVVEHYDFDAYRLLVFTLSPADQMLFLRKTFKLLAVGTLQLNASQLNTIVRFSKDELGRGAALDYSLDLALVVLLSLSRGGSLPGEDGIIEIACRYLKEDTTALTPVGKEFFASCPGRSEVKKTKDPSKDIVIARIEGSEYPASIDRKTVFVEGVAVEVANNNVELAGKHWPVSWIVTPGYEYQPSSNNPELKPVGIELCEGRLAYKEDVKSQLPFWWCCNRPCFKPNQSKRISDDWQQYSLMDFISILGLEYDADSYYAFVGLINRVNRLLVRLQCRCCGHILRPIGQSDFNFYRANRFKCTNWECEERKREIYLSHCLNGHCMTVIDSRDSNRCSYRTEGRPDKQGMYICGHCGGCCSKQALVRRKENLEKAYLPEILINYPQYKLIAENLANKLYHWERMRVFCYKCTKPMQQRHPQANYTCTDCSVEYKLDVVHIEVARRKKLAEEDV</sequence>